<protein>
    <recommendedName>
        <fullName evidence="3">DUF4878 domain-containing protein</fullName>
    </recommendedName>
</protein>
<keyword evidence="2" id="KW-1185">Reference proteome</keyword>
<sequence>MKRILIITTFFFCKLTYSQVSSDEIIKNFFAEYSKSPSRAVEKIYNTNTWTMRMTDGIEEMKNEVNKLTVDYVGKYYGNELIVKKQLSDSFILYSYMLKYDRQPIRFIFKLYKPNDKWILFSLKIDDSLDDEIEQAAKIFNLNLDK</sequence>
<evidence type="ECO:0000313" key="2">
    <source>
        <dbReference type="Proteomes" id="UP000245250"/>
    </source>
</evidence>
<dbReference type="OrthoDB" id="1367364at2"/>
<dbReference type="AlphaFoldDB" id="A0A2S1YKU9"/>
<gene>
    <name evidence="1" type="ORF">HYN56_09800</name>
</gene>
<dbReference type="RefSeq" id="WP_109192007.1">
    <property type="nucleotide sequence ID" value="NZ_CP029255.1"/>
</dbReference>
<accession>A0A2S1YKU9</accession>
<evidence type="ECO:0000313" key="1">
    <source>
        <dbReference type="EMBL" id="AWK04508.1"/>
    </source>
</evidence>
<proteinExistence type="predicted"/>
<dbReference type="KEGG" id="fcr:HYN56_09800"/>
<reference evidence="1 2" key="1">
    <citation type="submission" date="2018-05" db="EMBL/GenBank/DDBJ databases">
        <title>Genome sequencing of Flavobacterium sp. HYN0056.</title>
        <authorList>
            <person name="Yi H."/>
            <person name="Baek C."/>
        </authorList>
    </citation>
    <scope>NUCLEOTIDE SEQUENCE [LARGE SCALE GENOMIC DNA]</scope>
    <source>
        <strain evidence="1 2">HYN0056</strain>
    </source>
</reference>
<dbReference type="EMBL" id="CP029255">
    <property type="protein sequence ID" value="AWK04508.1"/>
    <property type="molecule type" value="Genomic_DNA"/>
</dbReference>
<dbReference type="Proteomes" id="UP000245250">
    <property type="component" value="Chromosome"/>
</dbReference>
<evidence type="ECO:0008006" key="3">
    <source>
        <dbReference type="Google" id="ProtNLM"/>
    </source>
</evidence>
<name>A0A2S1YKU9_9FLAO</name>
<organism evidence="1 2">
    <name type="scientific">Flavobacterium crocinum</name>
    <dbReference type="NCBI Taxonomy" id="2183896"/>
    <lineage>
        <taxon>Bacteria</taxon>
        <taxon>Pseudomonadati</taxon>
        <taxon>Bacteroidota</taxon>
        <taxon>Flavobacteriia</taxon>
        <taxon>Flavobacteriales</taxon>
        <taxon>Flavobacteriaceae</taxon>
        <taxon>Flavobacterium</taxon>
    </lineage>
</organism>